<dbReference type="Pfam" id="PF03466">
    <property type="entry name" value="LysR_substrate"/>
    <property type="match status" value="1"/>
</dbReference>
<protein>
    <submittedName>
        <fullName evidence="6">LysR family transcriptional regulator</fullName>
    </submittedName>
</protein>
<name>A0A6H1UGH7_9GAMM</name>
<dbReference type="RefSeq" id="WP_168661392.1">
    <property type="nucleotide sequence ID" value="NZ_CP051180.1"/>
</dbReference>
<keyword evidence="2" id="KW-0805">Transcription regulation</keyword>
<dbReference type="PRINTS" id="PR00039">
    <property type="entry name" value="HTHLYSR"/>
</dbReference>
<dbReference type="GO" id="GO:0000976">
    <property type="term" value="F:transcription cis-regulatory region binding"/>
    <property type="evidence" value="ECO:0007669"/>
    <property type="project" value="TreeGrafter"/>
</dbReference>
<dbReference type="InterPro" id="IPR005119">
    <property type="entry name" value="LysR_subst-bd"/>
</dbReference>
<dbReference type="CDD" id="cd05466">
    <property type="entry name" value="PBP2_LTTR_substrate"/>
    <property type="match status" value="1"/>
</dbReference>
<evidence type="ECO:0000256" key="4">
    <source>
        <dbReference type="ARBA" id="ARBA00023163"/>
    </source>
</evidence>
<evidence type="ECO:0000313" key="7">
    <source>
        <dbReference type="Proteomes" id="UP000501602"/>
    </source>
</evidence>
<dbReference type="SUPFAM" id="SSF46785">
    <property type="entry name" value="Winged helix' DNA-binding domain"/>
    <property type="match status" value="1"/>
</dbReference>
<dbReference type="PANTHER" id="PTHR30126">
    <property type="entry name" value="HTH-TYPE TRANSCRIPTIONAL REGULATOR"/>
    <property type="match status" value="1"/>
</dbReference>
<dbReference type="AlphaFoldDB" id="A0A6H1UGH7"/>
<dbReference type="SUPFAM" id="SSF53850">
    <property type="entry name" value="Periplasmic binding protein-like II"/>
    <property type="match status" value="1"/>
</dbReference>
<dbReference type="KEGG" id="fes:HER31_14110"/>
<dbReference type="InterPro" id="IPR036390">
    <property type="entry name" value="WH_DNA-bd_sf"/>
</dbReference>
<organism evidence="6 7">
    <name type="scientific">Ferrimonas lipolytica</name>
    <dbReference type="NCBI Taxonomy" id="2724191"/>
    <lineage>
        <taxon>Bacteria</taxon>
        <taxon>Pseudomonadati</taxon>
        <taxon>Pseudomonadota</taxon>
        <taxon>Gammaproteobacteria</taxon>
        <taxon>Alteromonadales</taxon>
        <taxon>Ferrimonadaceae</taxon>
        <taxon>Ferrimonas</taxon>
    </lineage>
</organism>
<dbReference type="Pfam" id="PF00126">
    <property type="entry name" value="HTH_1"/>
    <property type="match status" value="1"/>
</dbReference>
<feature type="domain" description="HTH lysR-type" evidence="5">
    <location>
        <begin position="2"/>
        <end position="58"/>
    </location>
</feature>
<keyword evidence="4" id="KW-0804">Transcription</keyword>
<dbReference type="InterPro" id="IPR000847">
    <property type="entry name" value="LysR_HTH_N"/>
</dbReference>
<sequence length="300" mass="33029">MMRTVDLETLIKVMEYGSLSQAAKALHLTQSAVSQRLKNLESYFGQPLLYRSSPLQLTDKGEQVINCGRQILALEQQMQGAPSVQTNSLNVFCTPVFGYSRLPRVMHDFNQMMGDTSSLSVLQGVPQDAIKGINEQTLDLAVLEHHHALPLHQGQQRCLTPEHTLFVAKAGTQVPTSLQQLLQYRLYTARCGCSSRDLLEDNLKKNDCSVGDFPSVVVMDDLNLALDAILSGQGIAFIAHSLVQPLLASGQAVGFEIPEFNHFLHRSLITQNNLSPMASRFIGMIEQSLQSSRLTVVPAA</sequence>
<gene>
    <name evidence="6" type="ORF">HER31_14110</name>
</gene>
<dbReference type="PANTHER" id="PTHR30126:SF91">
    <property type="entry name" value="LYSR FAMILY TRANSCRIPTIONAL REGULATOR"/>
    <property type="match status" value="1"/>
</dbReference>
<evidence type="ECO:0000256" key="2">
    <source>
        <dbReference type="ARBA" id="ARBA00023015"/>
    </source>
</evidence>
<dbReference type="EMBL" id="CP051180">
    <property type="protein sequence ID" value="QIZ77928.1"/>
    <property type="molecule type" value="Genomic_DNA"/>
</dbReference>
<accession>A0A6H1UGH7</accession>
<dbReference type="GO" id="GO:0003700">
    <property type="term" value="F:DNA-binding transcription factor activity"/>
    <property type="evidence" value="ECO:0007669"/>
    <property type="project" value="InterPro"/>
</dbReference>
<evidence type="ECO:0000313" key="6">
    <source>
        <dbReference type="EMBL" id="QIZ77928.1"/>
    </source>
</evidence>
<dbReference type="InterPro" id="IPR036388">
    <property type="entry name" value="WH-like_DNA-bd_sf"/>
</dbReference>
<dbReference type="Proteomes" id="UP000501602">
    <property type="component" value="Chromosome"/>
</dbReference>
<evidence type="ECO:0000259" key="5">
    <source>
        <dbReference type="PROSITE" id="PS50931"/>
    </source>
</evidence>
<keyword evidence="3" id="KW-0238">DNA-binding</keyword>
<dbReference type="Gene3D" id="3.40.190.290">
    <property type="match status" value="1"/>
</dbReference>
<dbReference type="NCBIfam" id="NF041036">
    <property type="entry name" value="decaheme_TF"/>
    <property type="match status" value="1"/>
</dbReference>
<dbReference type="PROSITE" id="PS50931">
    <property type="entry name" value="HTH_LYSR"/>
    <property type="match status" value="1"/>
</dbReference>
<evidence type="ECO:0000256" key="1">
    <source>
        <dbReference type="ARBA" id="ARBA00009437"/>
    </source>
</evidence>
<reference evidence="6 7" key="1">
    <citation type="submission" date="2020-04" db="EMBL/GenBank/DDBJ databases">
        <title>Ferrimonas sp. S7 isolated from sea water.</title>
        <authorList>
            <person name="Bae S.S."/>
            <person name="Baek K."/>
        </authorList>
    </citation>
    <scope>NUCLEOTIDE SEQUENCE [LARGE SCALE GENOMIC DNA]</scope>
    <source>
        <strain evidence="6 7">S7</strain>
    </source>
</reference>
<proteinExistence type="inferred from homology"/>
<comment type="similarity">
    <text evidence="1">Belongs to the LysR transcriptional regulatory family.</text>
</comment>
<evidence type="ECO:0000256" key="3">
    <source>
        <dbReference type="ARBA" id="ARBA00023125"/>
    </source>
</evidence>
<dbReference type="Gene3D" id="1.10.10.10">
    <property type="entry name" value="Winged helix-like DNA-binding domain superfamily/Winged helix DNA-binding domain"/>
    <property type="match status" value="1"/>
</dbReference>
<keyword evidence="7" id="KW-1185">Reference proteome</keyword>